<evidence type="ECO:0000313" key="2">
    <source>
        <dbReference type="Proteomes" id="UP000708208"/>
    </source>
</evidence>
<dbReference type="Proteomes" id="UP000708208">
    <property type="component" value="Unassembled WGS sequence"/>
</dbReference>
<organism evidence="1 2">
    <name type="scientific">Allacma fusca</name>
    <dbReference type="NCBI Taxonomy" id="39272"/>
    <lineage>
        <taxon>Eukaryota</taxon>
        <taxon>Metazoa</taxon>
        <taxon>Ecdysozoa</taxon>
        <taxon>Arthropoda</taxon>
        <taxon>Hexapoda</taxon>
        <taxon>Collembola</taxon>
        <taxon>Symphypleona</taxon>
        <taxon>Sminthuridae</taxon>
        <taxon>Allacma</taxon>
    </lineage>
</organism>
<comment type="caution">
    <text evidence="1">The sequence shown here is derived from an EMBL/GenBank/DDBJ whole genome shotgun (WGS) entry which is preliminary data.</text>
</comment>
<accession>A0A8J2LGK5</accession>
<dbReference type="AlphaFoldDB" id="A0A8J2LGK5"/>
<protein>
    <submittedName>
        <fullName evidence="1">Uncharacterized protein</fullName>
    </submittedName>
</protein>
<evidence type="ECO:0000313" key="1">
    <source>
        <dbReference type="EMBL" id="CAG7832644.1"/>
    </source>
</evidence>
<keyword evidence="2" id="KW-1185">Reference proteome</keyword>
<sequence>HFLYFQVVSVLKPANESLQHFAEGETDNNMEAQLEVLANAAITMPVFGSSVAEADLREFLDDRPLTP</sequence>
<name>A0A8J2LGK5_9HEXA</name>
<gene>
    <name evidence="1" type="ORF">AFUS01_LOCUS42323</name>
</gene>
<reference evidence="1" key="1">
    <citation type="submission" date="2021-06" db="EMBL/GenBank/DDBJ databases">
        <authorList>
            <person name="Hodson N. C."/>
            <person name="Mongue J. A."/>
            <person name="Jaron S. K."/>
        </authorList>
    </citation>
    <scope>NUCLEOTIDE SEQUENCE</scope>
</reference>
<dbReference type="EMBL" id="CAJVCH010566194">
    <property type="protein sequence ID" value="CAG7832644.1"/>
    <property type="molecule type" value="Genomic_DNA"/>
</dbReference>
<proteinExistence type="predicted"/>
<feature type="non-terminal residue" evidence="1">
    <location>
        <position position="1"/>
    </location>
</feature>